<protein>
    <submittedName>
        <fullName evidence="2">Protein nirD</fullName>
    </submittedName>
</protein>
<keyword evidence="1" id="KW-0472">Membrane</keyword>
<accession>A0A2N6CY93</accession>
<evidence type="ECO:0000256" key="1">
    <source>
        <dbReference type="SAM" id="Phobius"/>
    </source>
</evidence>
<name>A0A2N6CY93_9GAMM</name>
<organism evidence="2 3">
    <name type="scientific">Sedimenticola selenatireducens</name>
    <dbReference type="NCBI Taxonomy" id="191960"/>
    <lineage>
        <taxon>Bacteria</taxon>
        <taxon>Pseudomonadati</taxon>
        <taxon>Pseudomonadota</taxon>
        <taxon>Gammaproteobacteria</taxon>
        <taxon>Chromatiales</taxon>
        <taxon>Sedimenticolaceae</taxon>
        <taxon>Sedimenticola</taxon>
    </lineage>
</organism>
<evidence type="ECO:0000313" key="3">
    <source>
        <dbReference type="Proteomes" id="UP000235015"/>
    </source>
</evidence>
<evidence type="ECO:0000313" key="2">
    <source>
        <dbReference type="EMBL" id="PLX62319.1"/>
    </source>
</evidence>
<dbReference type="Proteomes" id="UP000235015">
    <property type="component" value="Unassembled WGS sequence"/>
</dbReference>
<dbReference type="RefSeq" id="WP_037375993.1">
    <property type="nucleotide sequence ID" value="NZ_CAXXYC010000001.1"/>
</dbReference>
<proteinExistence type="predicted"/>
<dbReference type="EMBL" id="PKUN01000006">
    <property type="protein sequence ID" value="PLX62319.1"/>
    <property type="molecule type" value="Genomic_DNA"/>
</dbReference>
<reference evidence="2 3" key="1">
    <citation type="submission" date="2017-11" db="EMBL/GenBank/DDBJ databases">
        <title>Genome-resolved metagenomics identifies genetic mobility, metabolic interactions, and unexpected diversity in perchlorate-reducing communities.</title>
        <authorList>
            <person name="Barnum T.P."/>
            <person name="Figueroa I.A."/>
            <person name="Carlstrom C.I."/>
            <person name="Lucas L.N."/>
            <person name="Engelbrektson A.L."/>
            <person name="Coates J.D."/>
        </authorList>
    </citation>
    <scope>NUCLEOTIDE SEQUENCE [LARGE SCALE GENOMIC DNA]</scope>
    <source>
        <strain evidence="2">BM301</strain>
    </source>
</reference>
<gene>
    <name evidence="2" type="ORF">C0630_06685</name>
</gene>
<feature type="transmembrane region" description="Helical" evidence="1">
    <location>
        <begin position="44"/>
        <end position="62"/>
    </location>
</feature>
<dbReference type="AlphaFoldDB" id="A0A2N6CY93"/>
<keyword evidence="1" id="KW-0812">Transmembrane</keyword>
<keyword evidence="1" id="KW-1133">Transmembrane helix</keyword>
<comment type="caution">
    <text evidence="2">The sequence shown here is derived from an EMBL/GenBank/DDBJ whole genome shotgun (WGS) entry which is preliminary data.</text>
</comment>
<sequence>MGDTQVNCLYCGKKIAGDVAECPHCGAVSHFQTRGYRSGARLRFVLFWIGVAAFCLFFALWLPR</sequence>
<dbReference type="STRING" id="1111735.GCA_000428045_02952"/>